<proteinExistence type="predicted"/>
<evidence type="ECO:0000313" key="2">
    <source>
        <dbReference type="EMBL" id="JAH65686.1"/>
    </source>
</evidence>
<organism evidence="2">
    <name type="scientific">Anguilla anguilla</name>
    <name type="common">European freshwater eel</name>
    <name type="synonym">Muraena anguilla</name>
    <dbReference type="NCBI Taxonomy" id="7936"/>
    <lineage>
        <taxon>Eukaryota</taxon>
        <taxon>Metazoa</taxon>
        <taxon>Chordata</taxon>
        <taxon>Craniata</taxon>
        <taxon>Vertebrata</taxon>
        <taxon>Euteleostomi</taxon>
        <taxon>Actinopterygii</taxon>
        <taxon>Neopterygii</taxon>
        <taxon>Teleostei</taxon>
        <taxon>Anguilliformes</taxon>
        <taxon>Anguillidae</taxon>
        <taxon>Anguilla</taxon>
    </lineage>
</organism>
<accession>A0A0E9UIU0</accession>
<reference evidence="2" key="1">
    <citation type="submission" date="2014-11" db="EMBL/GenBank/DDBJ databases">
        <authorList>
            <person name="Amaro Gonzalez C."/>
        </authorList>
    </citation>
    <scope>NUCLEOTIDE SEQUENCE</scope>
</reference>
<dbReference type="AlphaFoldDB" id="A0A0E9UIU0"/>
<feature type="compositionally biased region" description="Polar residues" evidence="1">
    <location>
        <begin position="11"/>
        <end position="33"/>
    </location>
</feature>
<feature type="region of interest" description="Disordered" evidence="1">
    <location>
        <begin position="1"/>
        <end position="33"/>
    </location>
</feature>
<reference evidence="2" key="2">
    <citation type="journal article" date="2015" name="Fish Shellfish Immunol.">
        <title>Early steps in the European eel (Anguilla anguilla)-Vibrio vulnificus interaction in the gills: Role of the RtxA13 toxin.</title>
        <authorList>
            <person name="Callol A."/>
            <person name="Pajuelo D."/>
            <person name="Ebbesson L."/>
            <person name="Teles M."/>
            <person name="MacKenzie S."/>
            <person name="Amaro C."/>
        </authorList>
    </citation>
    <scope>NUCLEOTIDE SEQUENCE</scope>
</reference>
<evidence type="ECO:0000256" key="1">
    <source>
        <dbReference type="SAM" id="MobiDB-lite"/>
    </source>
</evidence>
<name>A0A0E9UIU0_ANGAN</name>
<sequence length="33" mass="3574">MPDAKSAVRISFSSGDTDQSKNKLNCPNTKYIG</sequence>
<protein>
    <submittedName>
        <fullName evidence="2">Uncharacterized protein</fullName>
    </submittedName>
</protein>
<dbReference type="EMBL" id="GBXM01042891">
    <property type="protein sequence ID" value="JAH65686.1"/>
    <property type="molecule type" value="Transcribed_RNA"/>
</dbReference>